<keyword evidence="3 6" id="KW-0812">Transmembrane</keyword>
<keyword evidence="6" id="KW-1003">Cell membrane</keyword>
<name>A0A7D3Y1A6_9BACL</name>
<dbReference type="AlphaFoldDB" id="A0A7D3Y1A6"/>
<feature type="transmembrane region" description="Helical" evidence="6">
    <location>
        <begin position="107"/>
        <end position="124"/>
    </location>
</feature>
<reference evidence="7 8" key="1">
    <citation type="submission" date="2020-01" db="EMBL/GenBank/DDBJ databases">
        <authorList>
            <person name="Gulvik C.A."/>
            <person name="Batra D.G."/>
        </authorList>
    </citation>
    <scope>NUCLEOTIDE SEQUENCE [LARGE SCALE GENOMIC DNA]</scope>
    <source>
        <strain evidence="7 8">W9323</strain>
    </source>
</reference>
<evidence type="ECO:0000256" key="1">
    <source>
        <dbReference type="ARBA" id="ARBA00004141"/>
    </source>
</evidence>
<proteinExistence type="inferred from homology"/>
<evidence type="ECO:0000313" key="7">
    <source>
        <dbReference type="EMBL" id="QKG85140.1"/>
    </source>
</evidence>
<evidence type="ECO:0000256" key="2">
    <source>
        <dbReference type="ARBA" id="ARBA00009142"/>
    </source>
</evidence>
<evidence type="ECO:0000313" key="8">
    <source>
        <dbReference type="Proteomes" id="UP000503088"/>
    </source>
</evidence>
<dbReference type="EMBL" id="CP048104">
    <property type="protein sequence ID" value="QKG85140.1"/>
    <property type="molecule type" value="Genomic_DNA"/>
</dbReference>
<keyword evidence="4 6" id="KW-1133">Transmembrane helix</keyword>
<organism evidence="7 8">
    <name type="scientific">Kroppenstedtia pulmonis</name>
    <dbReference type="NCBI Taxonomy" id="1380685"/>
    <lineage>
        <taxon>Bacteria</taxon>
        <taxon>Bacillati</taxon>
        <taxon>Bacillota</taxon>
        <taxon>Bacilli</taxon>
        <taxon>Bacillales</taxon>
        <taxon>Thermoactinomycetaceae</taxon>
        <taxon>Kroppenstedtia</taxon>
    </lineage>
</organism>
<dbReference type="InterPro" id="IPR051598">
    <property type="entry name" value="TSUP/Inactive_protease-like"/>
</dbReference>
<dbReference type="Proteomes" id="UP000503088">
    <property type="component" value="Chromosome"/>
</dbReference>
<comment type="similarity">
    <text evidence="2 6">Belongs to the 4-toluene sulfonate uptake permease (TSUP) (TC 2.A.102) family.</text>
</comment>
<dbReference type="KEGG" id="kpul:GXN76_12115"/>
<dbReference type="InterPro" id="IPR002781">
    <property type="entry name" value="TM_pro_TauE-like"/>
</dbReference>
<feature type="transmembrane region" description="Helical" evidence="6">
    <location>
        <begin position="207"/>
        <end position="225"/>
    </location>
</feature>
<keyword evidence="8" id="KW-1185">Reference proteome</keyword>
<keyword evidence="5 6" id="KW-0472">Membrane</keyword>
<feature type="transmembrane region" description="Helical" evidence="6">
    <location>
        <begin position="7"/>
        <end position="32"/>
    </location>
</feature>
<feature type="transmembrane region" description="Helical" evidence="6">
    <location>
        <begin position="52"/>
        <end position="69"/>
    </location>
</feature>
<evidence type="ECO:0000256" key="5">
    <source>
        <dbReference type="ARBA" id="ARBA00023136"/>
    </source>
</evidence>
<evidence type="ECO:0000256" key="6">
    <source>
        <dbReference type="RuleBase" id="RU363041"/>
    </source>
</evidence>
<sequence length="259" mass="27039">MSVSLILVMFLIGFLGSFLSGMLGIGGSIVKYPMLLYLPPLVGVATYTAQEVSALAMVQVFFATLAGMWAYRKSNLIDKRLVLDMGISIVIGSLIGGYGSQYISNDAINMIYGGLAVIAAIMMLKPGGKEHKDSSETNRYHRGIAISSSFVVGILSGIVGAGGAFILIPIMVSVLGIPLRITIASSLAIVFLSSIGGTIGKIMTGHILWAEAAILIIGSLLGATAGAKTGQNASRGFLQGTLAVLIILTALKIWFDILV</sequence>
<evidence type="ECO:0000256" key="4">
    <source>
        <dbReference type="ARBA" id="ARBA00022989"/>
    </source>
</evidence>
<gene>
    <name evidence="7" type="ORF">GXN76_12115</name>
</gene>
<feature type="transmembrane region" description="Helical" evidence="6">
    <location>
        <begin position="81"/>
        <end position="101"/>
    </location>
</feature>
<feature type="transmembrane region" description="Helical" evidence="6">
    <location>
        <begin position="237"/>
        <end position="255"/>
    </location>
</feature>
<protein>
    <recommendedName>
        <fullName evidence="6">Probable membrane transporter protein</fullName>
    </recommendedName>
</protein>
<accession>A0A7D3Y1A6</accession>
<dbReference type="RefSeq" id="WP_173223512.1">
    <property type="nucleotide sequence ID" value="NZ_CP048104.1"/>
</dbReference>
<dbReference type="Pfam" id="PF01925">
    <property type="entry name" value="TauE"/>
    <property type="match status" value="1"/>
</dbReference>
<dbReference type="PANTHER" id="PTHR43701">
    <property type="entry name" value="MEMBRANE TRANSPORTER PROTEIN MJ0441-RELATED"/>
    <property type="match status" value="1"/>
</dbReference>
<dbReference type="PANTHER" id="PTHR43701:SF13">
    <property type="entry name" value="MEMBRANE TRANSPORTER PROTEIN YRKJ-RELATED"/>
    <property type="match status" value="1"/>
</dbReference>
<feature type="transmembrane region" description="Helical" evidence="6">
    <location>
        <begin position="144"/>
        <end position="171"/>
    </location>
</feature>
<dbReference type="GO" id="GO:0005886">
    <property type="term" value="C:plasma membrane"/>
    <property type="evidence" value="ECO:0007669"/>
    <property type="project" value="UniProtKB-SubCell"/>
</dbReference>
<evidence type="ECO:0000256" key="3">
    <source>
        <dbReference type="ARBA" id="ARBA00022692"/>
    </source>
</evidence>
<feature type="transmembrane region" description="Helical" evidence="6">
    <location>
        <begin position="177"/>
        <end position="195"/>
    </location>
</feature>
<comment type="subcellular location">
    <subcellularLocation>
        <location evidence="6">Cell membrane</location>
        <topology evidence="6">Multi-pass membrane protein</topology>
    </subcellularLocation>
    <subcellularLocation>
        <location evidence="1">Membrane</location>
        <topology evidence="1">Multi-pass membrane protein</topology>
    </subcellularLocation>
</comment>